<dbReference type="GO" id="GO:0003755">
    <property type="term" value="F:peptidyl-prolyl cis-trans isomerase activity"/>
    <property type="evidence" value="ECO:0007669"/>
    <property type="project" value="UniProtKB-KW"/>
</dbReference>
<dbReference type="PROSITE" id="PS50198">
    <property type="entry name" value="PPIC_PPIASE_2"/>
    <property type="match status" value="1"/>
</dbReference>
<reference evidence="4" key="1">
    <citation type="submission" date="2020-08" db="EMBL/GenBank/DDBJ databases">
        <title>Genome public.</title>
        <authorList>
            <person name="Liu C."/>
            <person name="Sun Q."/>
        </authorList>
    </citation>
    <scope>NUCLEOTIDE SEQUENCE</scope>
    <source>
        <strain evidence="4">NSJ-12</strain>
    </source>
</reference>
<keyword evidence="1" id="KW-0697">Rotamase</keyword>
<evidence type="ECO:0000313" key="4">
    <source>
        <dbReference type="EMBL" id="MBC8578557.1"/>
    </source>
</evidence>
<keyword evidence="1 4" id="KW-0413">Isomerase</keyword>
<gene>
    <name evidence="4" type="ORF">H8718_03300</name>
</gene>
<dbReference type="SUPFAM" id="SSF109998">
    <property type="entry name" value="Triger factor/SurA peptide-binding domain-like"/>
    <property type="match status" value="1"/>
</dbReference>
<dbReference type="SUPFAM" id="SSF54534">
    <property type="entry name" value="FKBP-like"/>
    <property type="match status" value="1"/>
</dbReference>
<dbReference type="InterPro" id="IPR000297">
    <property type="entry name" value="PPIase_PpiC"/>
</dbReference>
<dbReference type="EMBL" id="JACRSY010000004">
    <property type="protein sequence ID" value="MBC8578557.1"/>
    <property type="molecule type" value="Genomic_DNA"/>
</dbReference>
<dbReference type="PANTHER" id="PTHR47245:SF2">
    <property type="entry name" value="PEPTIDYL-PROLYL CIS-TRANS ISOMERASE HP_0175-RELATED"/>
    <property type="match status" value="1"/>
</dbReference>
<dbReference type="InterPro" id="IPR046357">
    <property type="entry name" value="PPIase_dom_sf"/>
</dbReference>
<evidence type="ECO:0000313" key="5">
    <source>
        <dbReference type="Proteomes" id="UP000655830"/>
    </source>
</evidence>
<feature type="domain" description="PpiC" evidence="3">
    <location>
        <begin position="179"/>
        <end position="290"/>
    </location>
</feature>
<dbReference type="RefSeq" id="WP_249331532.1">
    <property type="nucleotide sequence ID" value="NZ_JACRSY010000004.1"/>
</dbReference>
<dbReference type="InterPro" id="IPR050245">
    <property type="entry name" value="PrsA_foldase"/>
</dbReference>
<dbReference type="Proteomes" id="UP000655830">
    <property type="component" value="Unassembled WGS sequence"/>
</dbReference>
<evidence type="ECO:0000256" key="1">
    <source>
        <dbReference type="PROSITE-ProRule" id="PRU00278"/>
    </source>
</evidence>
<protein>
    <submittedName>
        <fullName evidence="4">Peptidylprolyl isomerase</fullName>
    </submittedName>
</protein>
<dbReference type="Pfam" id="PF13623">
    <property type="entry name" value="SurA_N_2"/>
    <property type="match status" value="1"/>
</dbReference>
<proteinExistence type="predicted"/>
<name>A0A926ICC0_9FIRM</name>
<comment type="caution">
    <text evidence="4">The sequence shown here is derived from an EMBL/GenBank/DDBJ whole genome shotgun (WGS) entry which is preliminary data.</text>
</comment>
<feature type="signal peptide" evidence="2">
    <location>
        <begin position="1"/>
        <end position="25"/>
    </location>
</feature>
<feature type="chain" id="PRO_5037481135" evidence="2">
    <location>
        <begin position="26"/>
        <end position="355"/>
    </location>
</feature>
<dbReference type="AlphaFoldDB" id="A0A926ICC0"/>
<keyword evidence="2" id="KW-0732">Signal</keyword>
<evidence type="ECO:0000256" key="2">
    <source>
        <dbReference type="SAM" id="SignalP"/>
    </source>
</evidence>
<dbReference type="Gene3D" id="3.10.50.40">
    <property type="match status" value="1"/>
</dbReference>
<dbReference type="Pfam" id="PF13616">
    <property type="entry name" value="Rotamase_3"/>
    <property type="match status" value="1"/>
</dbReference>
<keyword evidence="5" id="KW-1185">Reference proteome</keyword>
<organism evidence="4 5">
    <name type="scientific">Zhenhengia yiwuensis</name>
    <dbReference type="NCBI Taxonomy" id="2763666"/>
    <lineage>
        <taxon>Bacteria</taxon>
        <taxon>Bacillati</taxon>
        <taxon>Bacillota</taxon>
        <taxon>Clostridia</taxon>
        <taxon>Lachnospirales</taxon>
        <taxon>Lachnospiraceae</taxon>
        <taxon>Zhenhengia</taxon>
    </lineage>
</organism>
<sequence>MKGIKKLLALALTGAVLMTSITECAFGNGKTSKAVVAVINGEKIPESLYRIYLWYTQQYFEQISGPGIWDMEIEGQKTGDLAKQRALESNILSVVANKKAEDLGIKISKEAKRAAKENAESFVKSNPEIIEIYGFNEGDIEQFLISTDIVSLVEEKLGENYMPQEEEIQKYIDENKSAYEEVTAKHVLIKTTDDNLNELPKEEQEAKRKLATEVLNKALAGEDMSELARTYSEDQGSLNQVTGVEDGEYTFKRGKMVKEFEDAAFNGEDGKVWPELVKTAYGYHIIKTEKHIPANEEVMRDEFIADARREFTNNEFNTMISNATVEKTELYDTISIIRESDRAEEMPETNTTTNE</sequence>
<accession>A0A926ICC0</accession>
<dbReference type="PANTHER" id="PTHR47245">
    <property type="entry name" value="PEPTIDYLPROLYL ISOMERASE"/>
    <property type="match status" value="1"/>
</dbReference>
<evidence type="ECO:0000259" key="3">
    <source>
        <dbReference type="PROSITE" id="PS50198"/>
    </source>
</evidence>
<dbReference type="InterPro" id="IPR027304">
    <property type="entry name" value="Trigger_fact/SurA_dom_sf"/>
</dbReference>